<dbReference type="InterPro" id="IPR029063">
    <property type="entry name" value="SAM-dependent_MTases_sf"/>
</dbReference>
<comment type="caution">
    <text evidence="3">The sequence shown here is derived from an EMBL/GenBank/DDBJ whole genome shotgun (WGS) entry which is preliminary data.</text>
</comment>
<evidence type="ECO:0000313" key="4">
    <source>
        <dbReference type="Proteomes" id="UP000569951"/>
    </source>
</evidence>
<dbReference type="PANTHER" id="PTHR14911:SF13">
    <property type="entry name" value="TRNA (GUANINE(6)-N2)-METHYLTRANSFERASE THUMP3"/>
    <property type="match status" value="1"/>
</dbReference>
<proteinExistence type="predicted"/>
<dbReference type="RefSeq" id="WP_183988068.1">
    <property type="nucleotide sequence ID" value="NZ_JACHHG010000010.1"/>
</dbReference>
<feature type="domain" description="Ribosomal RNA large subunit methyltransferase K/L-like methyltransferase" evidence="2">
    <location>
        <begin position="185"/>
        <end position="356"/>
    </location>
</feature>
<gene>
    <name evidence="3" type="ORF">HNR42_002756</name>
</gene>
<evidence type="ECO:0000256" key="1">
    <source>
        <dbReference type="SAM" id="MobiDB-lite"/>
    </source>
</evidence>
<keyword evidence="3" id="KW-0808">Transferase</keyword>
<accession>A0A841I4J3</accession>
<dbReference type="CDD" id="cd02440">
    <property type="entry name" value="AdoMet_MTases"/>
    <property type="match status" value="1"/>
</dbReference>
<feature type="region of interest" description="Disordered" evidence="1">
    <location>
        <begin position="1"/>
        <end position="25"/>
    </location>
</feature>
<dbReference type="EMBL" id="JACHHG010000010">
    <property type="protein sequence ID" value="MBB6099318.1"/>
    <property type="molecule type" value="Genomic_DNA"/>
</dbReference>
<protein>
    <submittedName>
        <fullName evidence="3">Putative RNA methylase</fullName>
    </submittedName>
</protein>
<dbReference type="AlphaFoldDB" id="A0A841I4J3"/>
<dbReference type="Gene3D" id="3.40.50.150">
    <property type="entry name" value="Vaccinia Virus protein VP39"/>
    <property type="match status" value="1"/>
</dbReference>
<keyword evidence="3" id="KW-0489">Methyltransferase</keyword>
<organism evidence="3 4">
    <name type="scientific">Deinobacterium chartae</name>
    <dbReference type="NCBI Taxonomy" id="521158"/>
    <lineage>
        <taxon>Bacteria</taxon>
        <taxon>Thermotogati</taxon>
        <taxon>Deinococcota</taxon>
        <taxon>Deinococci</taxon>
        <taxon>Deinococcales</taxon>
        <taxon>Deinococcaceae</taxon>
        <taxon>Deinobacterium</taxon>
    </lineage>
</organism>
<name>A0A841I4J3_9DEIO</name>
<dbReference type="GO" id="GO:0016423">
    <property type="term" value="F:tRNA (guanine) methyltransferase activity"/>
    <property type="evidence" value="ECO:0007669"/>
    <property type="project" value="TreeGrafter"/>
</dbReference>
<reference evidence="3 4" key="1">
    <citation type="submission" date="2020-08" db="EMBL/GenBank/DDBJ databases">
        <title>Genomic Encyclopedia of Type Strains, Phase IV (KMG-IV): sequencing the most valuable type-strain genomes for metagenomic binning, comparative biology and taxonomic classification.</title>
        <authorList>
            <person name="Goeker M."/>
        </authorList>
    </citation>
    <scope>NUCLEOTIDE SEQUENCE [LARGE SCALE GENOMIC DNA]</scope>
    <source>
        <strain evidence="3 4">DSM 21458</strain>
    </source>
</reference>
<dbReference type="Pfam" id="PF01170">
    <property type="entry name" value="UPF0020"/>
    <property type="match status" value="1"/>
</dbReference>
<evidence type="ECO:0000259" key="2">
    <source>
        <dbReference type="Pfam" id="PF01170"/>
    </source>
</evidence>
<dbReference type="SUPFAM" id="SSF53335">
    <property type="entry name" value="S-adenosyl-L-methionine-dependent methyltransferases"/>
    <property type="match status" value="1"/>
</dbReference>
<dbReference type="Proteomes" id="UP000569951">
    <property type="component" value="Unassembled WGS sequence"/>
</dbReference>
<dbReference type="InterPro" id="IPR000241">
    <property type="entry name" value="RlmKL-like_Mtase"/>
</dbReference>
<feature type="compositionally biased region" description="Basic residues" evidence="1">
    <location>
        <begin position="1"/>
        <end position="16"/>
    </location>
</feature>
<dbReference type="GO" id="GO:0030488">
    <property type="term" value="P:tRNA methylation"/>
    <property type="evidence" value="ECO:0007669"/>
    <property type="project" value="TreeGrafter"/>
</dbReference>
<evidence type="ECO:0000313" key="3">
    <source>
        <dbReference type="EMBL" id="MBB6099318.1"/>
    </source>
</evidence>
<keyword evidence="4" id="KW-1185">Reference proteome</keyword>
<sequence length="363" mass="40990">MPQRRPSTRQKRSKPLPRKDTARRGGVAEPLEVEIEFLPGLEPFLKAELQRLPGSVRIFGGSEDALRLGYSGRPRDLHRLRTATAVFRRHTFAVPRPKALMGHQVFQELLAFLDEVRQEADFGSFRFDAAGRESSTFLRLGEELERATGMRFDPEEGELLMRLRPRGEEAWEMLARTTPRPLSARPWRVRNMSGGLNAAVAVAMLRMAGVRPTDRVLNAMCGSGTLLVERALMGEAERIVGVDIDPEALEMARENLAAAKRQGQVELRLEDATALADREGSYDVIVADVPWGDAIGEHAANAQLYRDFLEEAWRVGSKAVRLVVLTHELRLFEGILEASRWRLDREVQVFHGGHRPKMYLLRK</sequence>
<dbReference type="PANTHER" id="PTHR14911">
    <property type="entry name" value="THUMP DOMAIN-CONTAINING"/>
    <property type="match status" value="1"/>
</dbReference>